<comment type="caution">
    <text evidence="1">The sequence shown here is derived from an EMBL/GenBank/DDBJ whole genome shotgun (WGS) entry which is preliminary data.</text>
</comment>
<reference evidence="1" key="1">
    <citation type="submission" date="2019-08" db="EMBL/GenBank/DDBJ databases">
        <authorList>
            <person name="Kucharzyk K."/>
            <person name="Murdoch R.W."/>
            <person name="Higgins S."/>
            <person name="Loffler F."/>
        </authorList>
    </citation>
    <scope>NUCLEOTIDE SEQUENCE</scope>
</reference>
<dbReference type="EMBL" id="VSSQ01013629">
    <property type="protein sequence ID" value="MPM51913.1"/>
    <property type="molecule type" value="Genomic_DNA"/>
</dbReference>
<organism evidence="1">
    <name type="scientific">bioreactor metagenome</name>
    <dbReference type="NCBI Taxonomy" id="1076179"/>
    <lineage>
        <taxon>unclassified sequences</taxon>
        <taxon>metagenomes</taxon>
        <taxon>ecological metagenomes</taxon>
    </lineage>
</organism>
<sequence>MAALGLEVRVGDEVVDEGGHRQLSCAVELVGRGHAKARHRVGKHHMARLPFIRQPEARRPRAFRKFCGRVARHIGVGIERVRLRRDAVGVEAQAGCEAQPAIAKGDFVLHEQANVAHIGLGCGAARVDLAVDDVGGSAARRQALLGGVVLADGFGEHVHAGHPAVGQVAALGLAVKLQAARPLRFAVVHAAVALQRWRAARRLAAFVGAFHAGAALVVDLRAEVVVPGAAGRAAVGQPEPITLAFVVRLAVGYARPASNGHEERALIGGDGLLVVLAGERQRLAGVDVQQRFEQQVTHLRVLRIGV</sequence>
<name>A0A645AM60_9ZZZZ</name>
<accession>A0A645AM60</accession>
<gene>
    <name evidence="1" type="ORF">SDC9_98665</name>
</gene>
<proteinExistence type="predicted"/>
<dbReference type="AlphaFoldDB" id="A0A645AM60"/>
<evidence type="ECO:0000313" key="1">
    <source>
        <dbReference type="EMBL" id="MPM51913.1"/>
    </source>
</evidence>
<protein>
    <submittedName>
        <fullName evidence="1">Uncharacterized protein</fullName>
    </submittedName>
</protein>